<protein>
    <submittedName>
        <fullName evidence="2">Uncharacterized protein</fullName>
    </submittedName>
</protein>
<dbReference type="AlphaFoldDB" id="A0A8H7XMQ9"/>
<accession>A0A8H7XMQ9</accession>
<organism evidence="2">
    <name type="scientific">Psilocybe cubensis</name>
    <name type="common">Psychedelic mushroom</name>
    <name type="synonym">Stropharia cubensis</name>
    <dbReference type="NCBI Taxonomy" id="181762"/>
    <lineage>
        <taxon>Eukaryota</taxon>
        <taxon>Fungi</taxon>
        <taxon>Dikarya</taxon>
        <taxon>Basidiomycota</taxon>
        <taxon>Agaricomycotina</taxon>
        <taxon>Agaricomycetes</taxon>
        <taxon>Agaricomycetidae</taxon>
        <taxon>Agaricales</taxon>
        <taxon>Agaricineae</taxon>
        <taxon>Strophariaceae</taxon>
        <taxon>Psilocybe</taxon>
    </lineage>
</organism>
<comment type="caution">
    <text evidence="2">The sequence shown here is derived from an EMBL/GenBank/DDBJ whole genome shotgun (WGS) entry which is preliminary data.</text>
</comment>
<feature type="region of interest" description="Disordered" evidence="1">
    <location>
        <begin position="1"/>
        <end position="135"/>
    </location>
</feature>
<feature type="region of interest" description="Disordered" evidence="1">
    <location>
        <begin position="419"/>
        <end position="502"/>
    </location>
</feature>
<feature type="compositionally biased region" description="Acidic residues" evidence="1">
    <location>
        <begin position="455"/>
        <end position="468"/>
    </location>
</feature>
<feature type="compositionally biased region" description="Basic and acidic residues" evidence="1">
    <location>
        <begin position="245"/>
        <end position="266"/>
    </location>
</feature>
<proteinExistence type="predicted"/>
<reference evidence="2" key="1">
    <citation type="submission" date="2021-02" db="EMBL/GenBank/DDBJ databases">
        <title>Psilocybe cubensis genome.</title>
        <authorList>
            <person name="Mckernan K.J."/>
            <person name="Crawford S."/>
            <person name="Trippe A."/>
            <person name="Kane L.T."/>
            <person name="Mclaughlin S."/>
        </authorList>
    </citation>
    <scope>NUCLEOTIDE SEQUENCE [LARGE SCALE GENOMIC DNA]</scope>
    <source>
        <strain evidence="2">MGC-MH-2018</strain>
    </source>
</reference>
<evidence type="ECO:0000256" key="1">
    <source>
        <dbReference type="SAM" id="MobiDB-lite"/>
    </source>
</evidence>
<feature type="compositionally biased region" description="Acidic residues" evidence="1">
    <location>
        <begin position="569"/>
        <end position="581"/>
    </location>
</feature>
<dbReference type="EMBL" id="JAFIQS010000013">
    <property type="protein sequence ID" value="KAG5164051.1"/>
    <property type="molecule type" value="Genomic_DNA"/>
</dbReference>
<feature type="region of interest" description="Disordered" evidence="1">
    <location>
        <begin position="322"/>
        <end position="341"/>
    </location>
</feature>
<name>A0A8H7XMQ9_PSICU</name>
<dbReference type="OrthoDB" id="10620901at2759"/>
<feature type="compositionally biased region" description="Basic and acidic residues" evidence="1">
    <location>
        <begin position="425"/>
        <end position="438"/>
    </location>
</feature>
<gene>
    <name evidence="2" type="ORF">JR316_011248</name>
</gene>
<feature type="compositionally biased region" description="Basic and acidic residues" evidence="1">
    <location>
        <begin position="325"/>
        <end position="341"/>
    </location>
</feature>
<feature type="region of interest" description="Disordered" evidence="1">
    <location>
        <begin position="531"/>
        <end position="581"/>
    </location>
</feature>
<feature type="compositionally biased region" description="Low complexity" evidence="1">
    <location>
        <begin position="111"/>
        <end position="131"/>
    </location>
</feature>
<feature type="compositionally biased region" description="Basic and acidic residues" evidence="1">
    <location>
        <begin position="531"/>
        <end position="549"/>
    </location>
</feature>
<feature type="compositionally biased region" description="Basic residues" evidence="1">
    <location>
        <begin position="50"/>
        <end position="64"/>
    </location>
</feature>
<evidence type="ECO:0000313" key="2">
    <source>
        <dbReference type="EMBL" id="KAG5164051.1"/>
    </source>
</evidence>
<feature type="region of interest" description="Disordered" evidence="1">
    <location>
        <begin position="239"/>
        <end position="266"/>
    </location>
</feature>
<sequence>MSLPDSSLSQAGPSGTSGQWIEQDNNGIVLTIPVEGPTTPPPSTPSRATRSTKRSPSKSSHSKKRDTESPRTPKTQPLSYYIETAMAAESQVMEESPSPSVVQRKKAKARPIAATASSSSTHIPPSSSVTHVPVGQPATSSVARRAALEAQSQAQYLPPEEVFLNLFETMRSSVAADFQHQYNAHQIHIAAQHNETKSRLAETEKQNEQLRERLLSVEKLRSEERSRWEVERKNLMRQLEQGENDAERRERRKMQEEEARREKEEHDKVNRKLVEKYEAKKKAWAKEKDEMSKRVDELEQENRRLEEVIASDDQLLVSQLQEMEEEKKEQEESMEEERSTWEAHKNALIQELLQTKKELESERKKHHETVSKMYMLEMDIENLKSEEEELSTQLQQQKEIWDTEKSILVTRLKNERDVSTQLKNKIQEREAKRKRGDDSETTFTAGNKKAKVDVYEDDDESPGDEEMEGAVGEWEGTGEECGGAEIEREGAEGEWEGANWEREGVNWEWERAKWDFNNTEDAPIRAAEELRGVGWEQRYEEQEQERAGDDSDGADAENAGIAESSNQQFDDDSDDLDGFYV</sequence>
<feature type="compositionally biased region" description="Polar residues" evidence="1">
    <location>
        <begin position="1"/>
        <end position="28"/>
    </location>
</feature>